<dbReference type="SUPFAM" id="SSF53474">
    <property type="entry name" value="alpha/beta-Hydrolases"/>
    <property type="match status" value="1"/>
</dbReference>
<accession>A0A371PDK3</accession>
<dbReference type="AlphaFoldDB" id="A0A371PDK3"/>
<feature type="domain" description="BD-FAE-like" evidence="3">
    <location>
        <begin position="53"/>
        <end position="229"/>
    </location>
</feature>
<dbReference type="InterPro" id="IPR029058">
    <property type="entry name" value="AB_hydrolase_fold"/>
</dbReference>
<sequence>MAAGVLAACTTREQQTARGDADPERQEDGVETIRYGDDPSQQGELTRPAGTSKGVVVVIHGGFWRDQYDLSLGRPLAASLADEGWTAFNIEYRRVGNGGGWPQTFDDVAAAIDALADVDDLDTSTVVTLGHSAGGHLAVWAAARPQLSGSPWASPAVPVTAAVSHAGVLDLAAAIAADLGDGAVQRFMGGTVDDRYALADPSAAIPLSVPVRCVHGTSDTTVPLSQSTDYVARARAAGADAELTAVEGDHFVVIDPSSRAWSLTLQLLETLRTR</sequence>
<evidence type="ECO:0000256" key="1">
    <source>
        <dbReference type="ARBA" id="ARBA00022801"/>
    </source>
</evidence>
<dbReference type="Pfam" id="PF20434">
    <property type="entry name" value="BD-FAE"/>
    <property type="match status" value="1"/>
</dbReference>
<dbReference type="InterPro" id="IPR050300">
    <property type="entry name" value="GDXG_lipolytic_enzyme"/>
</dbReference>
<keyword evidence="5" id="KW-1185">Reference proteome</keyword>
<protein>
    <submittedName>
        <fullName evidence="4">Alpha/beta hydrolase</fullName>
    </submittedName>
</protein>
<dbReference type="InterPro" id="IPR049492">
    <property type="entry name" value="BD-FAE-like_dom"/>
</dbReference>
<organism evidence="4 5">
    <name type="scientific">Aeromicrobium endophyticum</name>
    <dbReference type="NCBI Taxonomy" id="2292704"/>
    <lineage>
        <taxon>Bacteria</taxon>
        <taxon>Bacillati</taxon>
        <taxon>Actinomycetota</taxon>
        <taxon>Actinomycetes</taxon>
        <taxon>Propionibacteriales</taxon>
        <taxon>Nocardioidaceae</taxon>
        <taxon>Aeromicrobium</taxon>
    </lineage>
</organism>
<reference evidence="4 5" key="1">
    <citation type="submission" date="2018-08" db="EMBL/GenBank/DDBJ databases">
        <title>Aeromicrobium sp. M2KJ-4, whole genome shotgun sequence.</title>
        <authorList>
            <person name="Tuo L."/>
        </authorList>
    </citation>
    <scope>NUCLEOTIDE SEQUENCE [LARGE SCALE GENOMIC DNA]</scope>
    <source>
        <strain evidence="4 5">M2KJ-4</strain>
    </source>
</reference>
<proteinExistence type="predicted"/>
<keyword evidence="1 4" id="KW-0378">Hydrolase</keyword>
<dbReference type="Proteomes" id="UP000265581">
    <property type="component" value="Unassembled WGS sequence"/>
</dbReference>
<dbReference type="EMBL" id="QUBR01000001">
    <property type="protein sequence ID" value="REK74011.1"/>
    <property type="molecule type" value="Genomic_DNA"/>
</dbReference>
<evidence type="ECO:0000313" key="4">
    <source>
        <dbReference type="EMBL" id="REK74011.1"/>
    </source>
</evidence>
<dbReference type="GO" id="GO:0016787">
    <property type="term" value="F:hydrolase activity"/>
    <property type="evidence" value="ECO:0007669"/>
    <property type="project" value="UniProtKB-KW"/>
</dbReference>
<dbReference type="OrthoDB" id="255603at2"/>
<evidence type="ECO:0000259" key="3">
    <source>
        <dbReference type="Pfam" id="PF20434"/>
    </source>
</evidence>
<dbReference type="PANTHER" id="PTHR48081">
    <property type="entry name" value="AB HYDROLASE SUPERFAMILY PROTEIN C4A8.06C"/>
    <property type="match status" value="1"/>
</dbReference>
<feature type="compositionally biased region" description="Basic and acidic residues" evidence="2">
    <location>
        <begin position="19"/>
        <end position="28"/>
    </location>
</feature>
<evidence type="ECO:0000313" key="5">
    <source>
        <dbReference type="Proteomes" id="UP000265581"/>
    </source>
</evidence>
<name>A0A371PDK3_9ACTN</name>
<gene>
    <name evidence="4" type="ORF">DX116_04440</name>
</gene>
<feature type="region of interest" description="Disordered" evidence="2">
    <location>
        <begin position="1"/>
        <end position="49"/>
    </location>
</feature>
<dbReference type="Gene3D" id="3.40.50.1820">
    <property type="entry name" value="alpha/beta hydrolase"/>
    <property type="match status" value="1"/>
</dbReference>
<evidence type="ECO:0000256" key="2">
    <source>
        <dbReference type="SAM" id="MobiDB-lite"/>
    </source>
</evidence>
<comment type="caution">
    <text evidence="4">The sequence shown here is derived from an EMBL/GenBank/DDBJ whole genome shotgun (WGS) entry which is preliminary data.</text>
</comment>
<dbReference type="PANTHER" id="PTHR48081:SF33">
    <property type="entry name" value="KYNURENINE FORMAMIDASE"/>
    <property type="match status" value="1"/>
</dbReference>